<dbReference type="EMBL" id="BMMK01000001">
    <property type="protein sequence ID" value="GGM33071.1"/>
    <property type="molecule type" value="Genomic_DNA"/>
</dbReference>
<feature type="transmembrane region" description="Helical" evidence="1">
    <location>
        <begin position="212"/>
        <end position="230"/>
    </location>
</feature>
<name>A0A8J3C5L7_9PSEU</name>
<dbReference type="InterPro" id="IPR007349">
    <property type="entry name" value="DUF418"/>
</dbReference>
<feature type="domain" description="DUF418" evidence="2">
    <location>
        <begin position="229"/>
        <end position="383"/>
    </location>
</feature>
<dbReference type="PANTHER" id="PTHR30590:SF2">
    <property type="entry name" value="INNER MEMBRANE PROTEIN"/>
    <property type="match status" value="1"/>
</dbReference>
<dbReference type="InterPro" id="IPR052529">
    <property type="entry name" value="Bact_Transport_Assoc"/>
</dbReference>
<dbReference type="Pfam" id="PF04235">
    <property type="entry name" value="DUF418"/>
    <property type="match status" value="1"/>
</dbReference>
<feature type="transmembrane region" description="Helical" evidence="1">
    <location>
        <begin position="346"/>
        <end position="367"/>
    </location>
</feature>
<evidence type="ECO:0000313" key="4">
    <source>
        <dbReference type="Proteomes" id="UP000637578"/>
    </source>
</evidence>
<keyword evidence="4" id="KW-1185">Reference proteome</keyword>
<evidence type="ECO:0000256" key="1">
    <source>
        <dbReference type="SAM" id="Phobius"/>
    </source>
</evidence>
<evidence type="ECO:0000313" key="3">
    <source>
        <dbReference type="EMBL" id="GGM33071.1"/>
    </source>
</evidence>
<reference evidence="3" key="2">
    <citation type="submission" date="2020-09" db="EMBL/GenBank/DDBJ databases">
        <authorList>
            <person name="Sun Q."/>
            <person name="Zhou Y."/>
        </authorList>
    </citation>
    <scope>NUCLEOTIDE SEQUENCE</scope>
    <source>
        <strain evidence="3">CGMCC 4.5737</strain>
    </source>
</reference>
<feature type="transmembrane region" description="Helical" evidence="1">
    <location>
        <begin position="154"/>
        <end position="174"/>
    </location>
</feature>
<comment type="caution">
    <text evidence="3">The sequence shown here is derived from an EMBL/GenBank/DDBJ whole genome shotgun (WGS) entry which is preliminary data.</text>
</comment>
<keyword evidence="1" id="KW-0472">Membrane</keyword>
<feature type="transmembrane region" description="Helical" evidence="1">
    <location>
        <begin position="106"/>
        <end position="123"/>
    </location>
</feature>
<protein>
    <recommendedName>
        <fullName evidence="2">DUF418 domain-containing protein</fullName>
    </recommendedName>
</protein>
<feature type="transmembrane region" description="Helical" evidence="1">
    <location>
        <begin position="315"/>
        <end position="334"/>
    </location>
</feature>
<organism evidence="3 4">
    <name type="scientific">Longimycelium tulufanense</name>
    <dbReference type="NCBI Taxonomy" id="907463"/>
    <lineage>
        <taxon>Bacteria</taxon>
        <taxon>Bacillati</taxon>
        <taxon>Actinomycetota</taxon>
        <taxon>Actinomycetes</taxon>
        <taxon>Pseudonocardiales</taxon>
        <taxon>Pseudonocardiaceae</taxon>
        <taxon>Longimycelium</taxon>
    </lineage>
</organism>
<keyword evidence="1" id="KW-1133">Transmembrane helix</keyword>
<proteinExistence type="predicted"/>
<dbReference type="AlphaFoldDB" id="A0A8J3C5L7"/>
<gene>
    <name evidence="3" type="ORF">GCM10012275_00620</name>
</gene>
<dbReference type="Proteomes" id="UP000637578">
    <property type="component" value="Unassembled WGS sequence"/>
</dbReference>
<feature type="transmembrane region" description="Helical" evidence="1">
    <location>
        <begin position="250"/>
        <end position="271"/>
    </location>
</feature>
<keyword evidence="1" id="KW-0812">Transmembrane</keyword>
<accession>A0A8J3C5L7</accession>
<dbReference type="PANTHER" id="PTHR30590">
    <property type="entry name" value="INNER MEMBRANE PROTEIN"/>
    <property type="match status" value="1"/>
</dbReference>
<feature type="transmembrane region" description="Helical" evidence="1">
    <location>
        <begin position="277"/>
        <end position="295"/>
    </location>
</feature>
<evidence type="ECO:0000259" key="2">
    <source>
        <dbReference type="Pfam" id="PF04235"/>
    </source>
</evidence>
<feature type="transmembrane region" description="Helical" evidence="1">
    <location>
        <begin position="129"/>
        <end position="147"/>
    </location>
</feature>
<sequence length="395" mass="43840">MRVAETTQFAPRPARTEGEQRIVLLDVLRGVAILGTLGTNIWIFTEPGGLLAAITRLEDDVSVVEAVLRFLANGKFLGMLTILFGVGLEIQRASATRRGKRWPGRYLWRMALLFADGVLHYVLVVEFDILMGYAVTGIVVSYLVLTSERAQRRWMIAAGAVHVLLVTAVTFLLATASAEDPGGPPITIYTDGSYLDQIRFRFEHMAAFRAEPIYTIPMAVCLFLLGTRLYRAGAFGADERGRAIRRRLMIYGLGIGVPLNLATALSGNFALGFVDRYLLPPLVALGCIGLLGWLIERVRQGWVTASLASMGRMALSCYMMQNILASVLCYGWGLGLAAKLVDIRALWTPLAWLAIALVLLVFSRLWLARFRQGPFEAVWRWAVESPRRRRPARPN</sequence>
<feature type="transmembrane region" description="Helical" evidence="1">
    <location>
        <begin position="22"/>
        <end position="43"/>
    </location>
</feature>
<reference evidence="3" key="1">
    <citation type="journal article" date="2014" name="Int. J. Syst. Evol. Microbiol.">
        <title>Complete genome sequence of Corynebacterium casei LMG S-19264T (=DSM 44701T), isolated from a smear-ripened cheese.</title>
        <authorList>
            <consortium name="US DOE Joint Genome Institute (JGI-PGF)"/>
            <person name="Walter F."/>
            <person name="Albersmeier A."/>
            <person name="Kalinowski J."/>
            <person name="Ruckert C."/>
        </authorList>
    </citation>
    <scope>NUCLEOTIDE SEQUENCE</scope>
    <source>
        <strain evidence="3">CGMCC 4.5737</strain>
    </source>
</reference>
<feature type="transmembrane region" description="Helical" evidence="1">
    <location>
        <begin position="66"/>
        <end position="86"/>
    </location>
</feature>